<dbReference type="GO" id="GO:0032259">
    <property type="term" value="P:methylation"/>
    <property type="evidence" value="ECO:0007669"/>
    <property type="project" value="UniProtKB-KW"/>
</dbReference>
<dbReference type="GO" id="GO:0042826">
    <property type="term" value="F:histone deacetylase binding"/>
    <property type="evidence" value="ECO:0007669"/>
    <property type="project" value="TreeGrafter"/>
</dbReference>
<keyword evidence="5" id="KW-1185">Reference proteome</keyword>
<dbReference type="PANTHER" id="PTHR46165:SF2">
    <property type="entry name" value="SET AND MYND DOMAIN-CONTAINING PROTEIN 4"/>
    <property type="match status" value="1"/>
</dbReference>
<dbReference type="Gene3D" id="1.10.220.160">
    <property type="match status" value="1"/>
</dbReference>
<reference evidence="4" key="1">
    <citation type="submission" date="2022-12" db="EMBL/GenBank/DDBJ databases">
        <title>Genome assemblies of Blomia tropicalis.</title>
        <authorList>
            <person name="Cui Y."/>
        </authorList>
    </citation>
    <scope>NUCLEOTIDE SEQUENCE</scope>
    <source>
        <tissue evidence="4">Adult mites</tissue>
    </source>
</reference>
<dbReference type="Proteomes" id="UP001142055">
    <property type="component" value="Chromosome 2"/>
</dbReference>
<keyword evidence="1" id="KW-0489">Methyltransferase</keyword>
<dbReference type="InterPro" id="IPR052097">
    <property type="entry name" value="SET-MYND_domain_protein"/>
</dbReference>
<dbReference type="PANTHER" id="PTHR46165">
    <property type="entry name" value="SET AND MYND DOMAIN-CONTAINING PROTEIN 4"/>
    <property type="match status" value="1"/>
</dbReference>
<keyword evidence="3" id="KW-0949">S-adenosyl-L-methionine</keyword>
<evidence type="ECO:0000313" key="4">
    <source>
        <dbReference type="EMBL" id="KAJ6219107.1"/>
    </source>
</evidence>
<evidence type="ECO:0000256" key="3">
    <source>
        <dbReference type="ARBA" id="ARBA00022691"/>
    </source>
</evidence>
<gene>
    <name evidence="4" type="ORF">RDWZM_004919</name>
</gene>
<dbReference type="Gene3D" id="2.170.270.10">
    <property type="entry name" value="SET domain"/>
    <property type="match status" value="1"/>
</dbReference>
<dbReference type="Gene3D" id="6.10.140.2220">
    <property type="match status" value="1"/>
</dbReference>
<evidence type="ECO:0000313" key="5">
    <source>
        <dbReference type="Proteomes" id="UP001142055"/>
    </source>
</evidence>
<dbReference type="AlphaFoldDB" id="A0A9Q0M7Q4"/>
<evidence type="ECO:0000256" key="2">
    <source>
        <dbReference type="ARBA" id="ARBA00022679"/>
    </source>
</evidence>
<evidence type="ECO:0000256" key="1">
    <source>
        <dbReference type="ARBA" id="ARBA00022603"/>
    </source>
</evidence>
<dbReference type="GO" id="GO:0005737">
    <property type="term" value="C:cytoplasm"/>
    <property type="evidence" value="ECO:0007669"/>
    <property type="project" value="TreeGrafter"/>
</dbReference>
<keyword evidence="2" id="KW-0808">Transferase</keyword>
<dbReference type="GO" id="GO:0005634">
    <property type="term" value="C:nucleus"/>
    <property type="evidence" value="ECO:0007669"/>
    <property type="project" value="TreeGrafter"/>
</dbReference>
<dbReference type="SUPFAM" id="SSF82199">
    <property type="entry name" value="SET domain"/>
    <property type="match status" value="1"/>
</dbReference>
<dbReference type="GO" id="GO:0008168">
    <property type="term" value="F:methyltransferase activity"/>
    <property type="evidence" value="ECO:0007669"/>
    <property type="project" value="UniProtKB-KW"/>
</dbReference>
<dbReference type="InterPro" id="IPR046341">
    <property type="entry name" value="SET_dom_sf"/>
</dbReference>
<protein>
    <submittedName>
        <fullName evidence="4">Uncharacterized protein</fullName>
    </submittedName>
</protein>
<dbReference type="EMBL" id="JAPWDV010000002">
    <property type="protein sequence ID" value="KAJ6219107.1"/>
    <property type="molecule type" value="Genomic_DNA"/>
</dbReference>
<dbReference type="SUPFAM" id="SSF48452">
    <property type="entry name" value="TPR-like"/>
    <property type="match status" value="1"/>
</dbReference>
<comment type="caution">
    <text evidence="4">The sequence shown here is derived from an EMBL/GenBank/DDBJ whole genome shotgun (WGS) entry which is preliminary data.</text>
</comment>
<organism evidence="4 5">
    <name type="scientific">Blomia tropicalis</name>
    <name type="common">Mite</name>
    <dbReference type="NCBI Taxonomy" id="40697"/>
    <lineage>
        <taxon>Eukaryota</taxon>
        <taxon>Metazoa</taxon>
        <taxon>Ecdysozoa</taxon>
        <taxon>Arthropoda</taxon>
        <taxon>Chelicerata</taxon>
        <taxon>Arachnida</taxon>
        <taxon>Acari</taxon>
        <taxon>Acariformes</taxon>
        <taxon>Sarcoptiformes</taxon>
        <taxon>Astigmata</taxon>
        <taxon>Glycyphagoidea</taxon>
        <taxon>Echimyopodidae</taxon>
        <taxon>Blomia</taxon>
    </lineage>
</organism>
<sequence length="889" mass="102857">MNCDPPNNLSELYSSILQTCAQLDQLENLSNTEEQVNYLYFSKELDLDNLINERVFYLFDDHQKKHSAKKLGEAMRHKEFANMYASMVEPTFVSKALPNLNQAIINAPHSETSFLYECFLARANEHLRSNDHQSALLDIERGLQFKTDSIDGIEKKIALLKHLNRSAEAYLFVDQIIHSSSSSSFSIKNKDKLIRFRKELKEFKKAAKKVIDSNIDIVDCSSQEHLLEVDKRIDWSFNELTDQYYLESNELIPPDVTILTEEPILYVVRPESFRTHCNWCHVKCGDTCWPCNQCNEIIFCSESCAIQAHLDFHPMECGVLGALLPKSDTPTNILQVYRHLVQIGHKQLLKLDKRNVDSNLKRVPDLKTKLTRLQALTLFAECNQNLRERISNRRSRRSSWEIANAIYILIVYCYKSDIKMLPIESAISLIRILATEIMKVACNEYGWFEHDTQNDNNRINLGNYQCLVGSRIGHSCSPNVEWKFNGKRFEVVTIRFVTYNLIHCSMCLIIIFLKFSPIEVGQELTITFVNGKSIDLWTRLSQVRTYMRLCRCDQCVKQSRGEFTFRCTNCNGPIPFDENHFTHLECLYCELPFGPGLEHAKSIYNRFNVLKRCIWLLHDHDSPDEHLQVVEERLSTMIDELDIYNRQLLNIIDELCETYISRKMYKMAVGWHHWLSSLKIDLTTNMIDESEHNNLKCCSEFNVYNCYLLNAKSYCPPETATQLDKYARQFGAFLQETICGTIRFIGGQPSCHKSNFLANAASFNKSIEKNPNTFRSNFVKSPNVDETVARSCISKLRKFNGTTDLTANCLNKALDRWDHDRRKLFESHVQDACCTLYESINCLVEQAKLHCTADELTQITNYRSKWTSAYSNSICKSVPYGSSVKLCHK</sequence>
<dbReference type="InterPro" id="IPR011990">
    <property type="entry name" value="TPR-like_helical_dom_sf"/>
</dbReference>
<proteinExistence type="predicted"/>
<accession>A0A9Q0M7Q4</accession>
<name>A0A9Q0M7Q4_BLOTA</name>